<dbReference type="InParanoid" id="A0A3N4LQ86"/>
<dbReference type="Gene3D" id="3.40.630.30">
    <property type="match status" value="1"/>
</dbReference>
<accession>A0A3N4LQ86</accession>
<feature type="compositionally biased region" description="Polar residues" evidence="1">
    <location>
        <begin position="29"/>
        <end position="38"/>
    </location>
</feature>
<dbReference type="AlphaFoldDB" id="A0A3N4LQ86"/>
<gene>
    <name evidence="2" type="ORF">L211DRAFT_869001</name>
</gene>
<sequence>MGSCIPVPQARAAESTPSSTYTSTPPANPGTSNPSQPSFYLNLPLTPTSLITIQPFSHTPSPLLESLLDLSHPVTSVWPDFITHAPTEANSLFEKIMVDERWTPFQLAAILHSGSSSFPGAKIIGQANSIPFHWPTPNESSTLPDRGWDRVLAMGSSPEKAPGPANALSALSVAIDPDYRASKLSGIDLAAEMLKGLKRIAENQGFEALVVPVRPTRKGAGGNVWVDMDRYIRCRRGEDPPTKILSGGENKQQEEELEMMDQKDLYDPWLRKHIEMGAKMVKVCWESAIIESAVEDWEKWTGVSFKVPSVNPYRCIKRGKEMDMGQSEGDKEESYEVVIPGGLVPVRVFPKRKFVEEDGVEKVGVGLYVEPNVWVRHF</sequence>
<evidence type="ECO:0000313" key="3">
    <source>
        <dbReference type="Proteomes" id="UP000267821"/>
    </source>
</evidence>
<feature type="compositionally biased region" description="Low complexity" evidence="1">
    <location>
        <begin position="15"/>
        <end position="25"/>
    </location>
</feature>
<dbReference type="EMBL" id="ML121549">
    <property type="protein sequence ID" value="RPB22801.1"/>
    <property type="molecule type" value="Genomic_DNA"/>
</dbReference>
<dbReference type="Proteomes" id="UP000267821">
    <property type="component" value="Unassembled WGS sequence"/>
</dbReference>
<protein>
    <submittedName>
        <fullName evidence="2">Uncharacterized protein</fullName>
    </submittedName>
</protein>
<reference evidence="2 3" key="1">
    <citation type="journal article" date="2018" name="Nat. Ecol. Evol.">
        <title>Pezizomycetes genomes reveal the molecular basis of ectomycorrhizal truffle lifestyle.</title>
        <authorList>
            <person name="Murat C."/>
            <person name="Payen T."/>
            <person name="Noel B."/>
            <person name="Kuo A."/>
            <person name="Morin E."/>
            <person name="Chen J."/>
            <person name="Kohler A."/>
            <person name="Krizsan K."/>
            <person name="Balestrini R."/>
            <person name="Da Silva C."/>
            <person name="Montanini B."/>
            <person name="Hainaut M."/>
            <person name="Levati E."/>
            <person name="Barry K.W."/>
            <person name="Belfiori B."/>
            <person name="Cichocki N."/>
            <person name="Clum A."/>
            <person name="Dockter R.B."/>
            <person name="Fauchery L."/>
            <person name="Guy J."/>
            <person name="Iotti M."/>
            <person name="Le Tacon F."/>
            <person name="Lindquist E.A."/>
            <person name="Lipzen A."/>
            <person name="Malagnac F."/>
            <person name="Mello A."/>
            <person name="Molinier V."/>
            <person name="Miyauchi S."/>
            <person name="Poulain J."/>
            <person name="Riccioni C."/>
            <person name="Rubini A."/>
            <person name="Sitrit Y."/>
            <person name="Splivallo R."/>
            <person name="Traeger S."/>
            <person name="Wang M."/>
            <person name="Zifcakova L."/>
            <person name="Wipf D."/>
            <person name="Zambonelli A."/>
            <person name="Paolocci F."/>
            <person name="Nowrousian M."/>
            <person name="Ottonello S."/>
            <person name="Baldrian P."/>
            <person name="Spatafora J.W."/>
            <person name="Henrissat B."/>
            <person name="Nagy L.G."/>
            <person name="Aury J.M."/>
            <person name="Wincker P."/>
            <person name="Grigoriev I.V."/>
            <person name="Bonfante P."/>
            <person name="Martin F.M."/>
        </authorList>
    </citation>
    <scope>NUCLEOTIDE SEQUENCE [LARGE SCALE GENOMIC DNA]</scope>
    <source>
        <strain evidence="2 3">ATCC MYA-4762</strain>
    </source>
</reference>
<dbReference type="OrthoDB" id="5333917at2759"/>
<name>A0A3N4LQ86_9PEZI</name>
<keyword evidence="3" id="KW-1185">Reference proteome</keyword>
<organism evidence="2 3">
    <name type="scientific">Terfezia boudieri ATCC MYA-4762</name>
    <dbReference type="NCBI Taxonomy" id="1051890"/>
    <lineage>
        <taxon>Eukaryota</taxon>
        <taxon>Fungi</taxon>
        <taxon>Dikarya</taxon>
        <taxon>Ascomycota</taxon>
        <taxon>Pezizomycotina</taxon>
        <taxon>Pezizomycetes</taxon>
        <taxon>Pezizales</taxon>
        <taxon>Pezizaceae</taxon>
        <taxon>Terfezia</taxon>
    </lineage>
</organism>
<feature type="region of interest" description="Disordered" evidence="1">
    <location>
        <begin position="1"/>
        <end position="38"/>
    </location>
</feature>
<proteinExistence type="predicted"/>
<evidence type="ECO:0000256" key="1">
    <source>
        <dbReference type="SAM" id="MobiDB-lite"/>
    </source>
</evidence>
<evidence type="ECO:0000313" key="2">
    <source>
        <dbReference type="EMBL" id="RPB22801.1"/>
    </source>
</evidence>